<evidence type="ECO:0000259" key="7">
    <source>
        <dbReference type="Pfam" id="PF00931"/>
    </source>
</evidence>
<dbReference type="InterPro" id="IPR036388">
    <property type="entry name" value="WH-like_DNA-bd_sf"/>
</dbReference>
<evidence type="ECO:0000256" key="3">
    <source>
        <dbReference type="ARBA" id="ARBA00022737"/>
    </source>
</evidence>
<feature type="domain" description="Disease resistance N-terminal" evidence="8">
    <location>
        <begin position="5"/>
        <end position="90"/>
    </location>
</feature>
<reference evidence="11" key="1">
    <citation type="submission" date="2025-08" db="UniProtKB">
        <authorList>
            <consortium name="RefSeq"/>
        </authorList>
    </citation>
    <scope>IDENTIFICATION</scope>
</reference>
<dbReference type="PRINTS" id="PR00364">
    <property type="entry name" value="DISEASERSIST"/>
</dbReference>
<dbReference type="InterPro" id="IPR027417">
    <property type="entry name" value="P-loop_NTPase"/>
</dbReference>
<evidence type="ECO:0000313" key="11">
    <source>
        <dbReference type="RefSeq" id="XP_020548586.1"/>
    </source>
</evidence>
<keyword evidence="6" id="KW-0067">ATP-binding</keyword>
<dbReference type="GeneID" id="105157412"/>
<organism evidence="10 11">
    <name type="scientific">Sesamum indicum</name>
    <name type="common">Oriental sesame</name>
    <name type="synonym">Sesamum orientale</name>
    <dbReference type="NCBI Taxonomy" id="4182"/>
    <lineage>
        <taxon>Eukaryota</taxon>
        <taxon>Viridiplantae</taxon>
        <taxon>Streptophyta</taxon>
        <taxon>Embryophyta</taxon>
        <taxon>Tracheophyta</taxon>
        <taxon>Spermatophyta</taxon>
        <taxon>Magnoliopsida</taxon>
        <taxon>eudicotyledons</taxon>
        <taxon>Gunneridae</taxon>
        <taxon>Pentapetalae</taxon>
        <taxon>asterids</taxon>
        <taxon>lamiids</taxon>
        <taxon>Lamiales</taxon>
        <taxon>Pedaliaceae</taxon>
        <taxon>Sesamum</taxon>
    </lineage>
</organism>
<dbReference type="Gene3D" id="1.10.8.430">
    <property type="entry name" value="Helical domain of apoptotic protease-activating factors"/>
    <property type="match status" value="1"/>
</dbReference>
<dbReference type="KEGG" id="sind:105157412"/>
<dbReference type="GO" id="GO:0005524">
    <property type="term" value="F:ATP binding"/>
    <property type="evidence" value="ECO:0007669"/>
    <property type="project" value="UniProtKB-KW"/>
</dbReference>
<accession>A0A8M8UXG4</accession>
<dbReference type="PANTHER" id="PTHR23155:SF1193">
    <property type="entry name" value="DISEASE RESISTANCE PROTEIN RPP13-RELATED"/>
    <property type="match status" value="1"/>
</dbReference>
<dbReference type="InterPro" id="IPR042197">
    <property type="entry name" value="Apaf_helical"/>
</dbReference>
<dbReference type="GO" id="GO:0051607">
    <property type="term" value="P:defense response to virus"/>
    <property type="evidence" value="ECO:0007669"/>
    <property type="project" value="UniProtKB-ARBA"/>
</dbReference>
<proteinExistence type="inferred from homology"/>
<dbReference type="InterPro" id="IPR058922">
    <property type="entry name" value="WHD_DRP"/>
</dbReference>
<dbReference type="PANTHER" id="PTHR23155">
    <property type="entry name" value="DISEASE RESISTANCE PROTEIN RP"/>
    <property type="match status" value="1"/>
</dbReference>
<dbReference type="InterPro" id="IPR002182">
    <property type="entry name" value="NB-ARC"/>
</dbReference>
<dbReference type="RefSeq" id="XP_020548586.1">
    <property type="nucleotide sequence ID" value="XM_020692927.1"/>
</dbReference>
<dbReference type="CDD" id="cd14798">
    <property type="entry name" value="RX-CC_like"/>
    <property type="match status" value="1"/>
</dbReference>
<keyword evidence="10" id="KW-1185">Reference proteome</keyword>
<keyword evidence="4" id="KW-0547">Nucleotide-binding</keyword>
<dbReference type="SUPFAM" id="SSF52540">
    <property type="entry name" value="P-loop containing nucleoside triphosphate hydrolases"/>
    <property type="match status" value="1"/>
</dbReference>
<evidence type="ECO:0000259" key="8">
    <source>
        <dbReference type="Pfam" id="PF18052"/>
    </source>
</evidence>
<sequence>MADAAVQFLLDNLQQLLIYHTHLIADAKNQVEKLESNLRVFNAFLKDSTKKRRKDESLRELVRQIRDVVYEAEDIIDAFVTQAAESKAKNYFLRAFETPVKLHSIATQIEKVSATVKEIYGDKSRIDFAALNVGDGGPEKSEAPVVRQENVVGFEDEAEKLIGYLTEETQQLDVVSIIGMPGLGKTTLAGKIFRDPAIQYEFPTRIWVYVSQEFTRKDIFLAILREFTRPDEEMYQKNDQELARLVASYLERGKFLIVMDDVWTAEDWDKLQIALPKSNKMGKVLITSRHVEVGQYANKNRHPHKLRFLTEEESWLLLRLEVFGKPECPPELEVLGKLITEQCDRLPLAIVVIGGILLKKYSASDDMTATKNAWTKVSTSVSTYLNEDPARRMENIIALSYDKLPYHLRACFLYLGMFPEDYEIPVWKLIRMWIAEGFIQEKSGISLEETAENYLEDLINRNLVRVD</sequence>
<keyword evidence="2" id="KW-0433">Leucine-rich repeat</keyword>
<feature type="domain" description="NB-ARC" evidence="7">
    <location>
        <begin position="155"/>
        <end position="326"/>
    </location>
</feature>
<dbReference type="GO" id="GO:0098542">
    <property type="term" value="P:defense response to other organism"/>
    <property type="evidence" value="ECO:0007669"/>
    <property type="project" value="TreeGrafter"/>
</dbReference>
<keyword evidence="3" id="KW-0677">Repeat</keyword>
<gene>
    <name evidence="11" type="primary">LOC105157412</name>
</gene>
<name>A0A8M8UXG4_SESIN</name>
<dbReference type="Gene3D" id="1.10.10.10">
    <property type="entry name" value="Winged helix-like DNA-binding domain superfamily/Winged helix DNA-binding domain"/>
    <property type="match status" value="1"/>
</dbReference>
<dbReference type="InterPro" id="IPR038005">
    <property type="entry name" value="RX-like_CC"/>
</dbReference>
<keyword evidence="5" id="KW-0611">Plant defense</keyword>
<dbReference type="FunFam" id="1.10.10.10:FF:000322">
    <property type="entry name" value="Probable disease resistance protein At1g63360"/>
    <property type="match status" value="1"/>
</dbReference>
<evidence type="ECO:0000259" key="9">
    <source>
        <dbReference type="Pfam" id="PF23559"/>
    </source>
</evidence>
<protein>
    <submittedName>
        <fullName evidence="11">Disease resistance protein At1g50180</fullName>
    </submittedName>
</protein>
<evidence type="ECO:0000256" key="5">
    <source>
        <dbReference type="ARBA" id="ARBA00022821"/>
    </source>
</evidence>
<comment type="similarity">
    <text evidence="1">Belongs to the disease resistance NB-LRR family.</text>
</comment>
<dbReference type="InterPro" id="IPR044974">
    <property type="entry name" value="Disease_R_plants"/>
</dbReference>
<evidence type="ECO:0000256" key="4">
    <source>
        <dbReference type="ARBA" id="ARBA00022741"/>
    </source>
</evidence>
<dbReference type="Proteomes" id="UP000504604">
    <property type="component" value="Linkage group LG3"/>
</dbReference>
<dbReference type="FunFam" id="3.40.50.300:FF:001091">
    <property type="entry name" value="Probable disease resistance protein At1g61300"/>
    <property type="match status" value="1"/>
</dbReference>
<dbReference type="InterPro" id="IPR041118">
    <property type="entry name" value="Rx_N"/>
</dbReference>
<evidence type="ECO:0000256" key="6">
    <source>
        <dbReference type="ARBA" id="ARBA00022840"/>
    </source>
</evidence>
<feature type="domain" description="Disease resistance protein winged helix" evidence="9">
    <location>
        <begin position="417"/>
        <end position="465"/>
    </location>
</feature>
<dbReference type="Pfam" id="PF00931">
    <property type="entry name" value="NB-ARC"/>
    <property type="match status" value="1"/>
</dbReference>
<evidence type="ECO:0000256" key="2">
    <source>
        <dbReference type="ARBA" id="ARBA00022614"/>
    </source>
</evidence>
<dbReference type="Pfam" id="PF23559">
    <property type="entry name" value="WHD_DRP"/>
    <property type="match status" value="1"/>
</dbReference>
<dbReference type="GO" id="GO:0043531">
    <property type="term" value="F:ADP binding"/>
    <property type="evidence" value="ECO:0007669"/>
    <property type="project" value="InterPro"/>
</dbReference>
<dbReference type="AlphaFoldDB" id="A0A8M8UXG4"/>
<dbReference type="OrthoDB" id="646178at2759"/>
<dbReference type="Gene3D" id="1.20.5.4130">
    <property type="match status" value="1"/>
</dbReference>
<evidence type="ECO:0000256" key="1">
    <source>
        <dbReference type="ARBA" id="ARBA00008894"/>
    </source>
</evidence>
<dbReference type="Pfam" id="PF18052">
    <property type="entry name" value="Rx_N"/>
    <property type="match status" value="1"/>
</dbReference>
<evidence type="ECO:0000313" key="10">
    <source>
        <dbReference type="Proteomes" id="UP000504604"/>
    </source>
</evidence>
<dbReference type="Gene3D" id="3.40.50.300">
    <property type="entry name" value="P-loop containing nucleotide triphosphate hydrolases"/>
    <property type="match status" value="1"/>
</dbReference>